<dbReference type="GO" id="GO:0008270">
    <property type="term" value="F:zinc ion binding"/>
    <property type="evidence" value="ECO:0007669"/>
    <property type="project" value="UniProtKB-KW"/>
</dbReference>
<dbReference type="InterPro" id="IPR008913">
    <property type="entry name" value="Znf_CHY"/>
</dbReference>
<feature type="domain" description="CHY-type" evidence="6">
    <location>
        <begin position="277"/>
        <end position="345"/>
    </location>
</feature>
<accession>A0A086J3S9</accession>
<evidence type="ECO:0000313" key="8">
    <source>
        <dbReference type="Proteomes" id="UP000054524"/>
    </source>
</evidence>
<keyword evidence="2 4" id="KW-0863">Zinc-finger</keyword>
<feature type="region of interest" description="Disordered" evidence="5">
    <location>
        <begin position="357"/>
        <end position="377"/>
    </location>
</feature>
<dbReference type="GeneID" id="77675926"/>
<evidence type="ECO:0000256" key="4">
    <source>
        <dbReference type="PROSITE-ProRule" id="PRU00601"/>
    </source>
</evidence>
<dbReference type="Pfam" id="PF05495">
    <property type="entry name" value="zf-CHY"/>
    <property type="match status" value="1"/>
</dbReference>
<evidence type="ECO:0000256" key="1">
    <source>
        <dbReference type="ARBA" id="ARBA00022723"/>
    </source>
</evidence>
<sequence>MWAPIDPSSPNADSCVECVVGTYPITDKDFPYDISSVRFQYSYRKDTVSILDINSRAIELNVSVGYIRVRNKMTYQEYADMVFQQIESVLSGKPVVEIEMKPKEQKAVHLDIASTPIKEGNYISFKYIAKHVQAFKINKAVLSVFCKRCNTLNIKTVGGDDMDIKKNTKTRFNCIKCTGLLTIDSSFHLIVPEGENRNNIMRLECSGLYNASIRSLAINCICSECSAVSLLDLNKKHQCSCGCMLEVMQDRSNPFMEVIHQNLTSRSMPAKGDVPALLKTGGTCEHYKKSSRIFIFPCCNTRYACDVCHNKHESHAAERASRMICGKCGVEGPVSPVCGSSICKASLTGKASSFWEGGKGSRNKVTMSRKDSKKYSK</sequence>
<name>A0A086J3S9_NEMA1</name>
<dbReference type="AlphaFoldDB" id="A0A086J3S9"/>
<keyword evidence="3" id="KW-0862">Zinc</keyword>
<dbReference type="HOGENOM" id="CLU_078296_0_0_1"/>
<keyword evidence="1" id="KW-0479">Metal-binding</keyword>
<dbReference type="EMBL" id="AKIJ01000002">
    <property type="protein sequence ID" value="KFG26797.1"/>
    <property type="molecule type" value="Genomic_DNA"/>
</dbReference>
<evidence type="ECO:0000259" key="6">
    <source>
        <dbReference type="PROSITE" id="PS51266"/>
    </source>
</evidence>
<organism evidence="7 8">
    <name type="scientific">Nematocida ausubeli (strain ATCC PRA-371 / ERTm2)</name>
    <name type="common">Nematode killer fungus</name>
    <dbReference type="NCBI Taxonomy" id="1913371"/>
    <lineage>
        <taxon>Eukaryota</taxon>
        <taxon>Fungi</taxon>
        <taxon>Fungi incertae sedis</taxon>
        <taxon>Microsporidia</taxon>
        <taxon>Nematocida</taxon>
    </lineage>
</organism>
<dbReference type="SUPFAM" id="SSF161219">
    <property type="entry name" value="CHY zinc finger-like"/>
    <property type="match status" value="1"/>
</dbReference>
<dbReference type="RefSeq" id="XP_052905352.1">
    <property type="nucleotide sequence ID" value="XM_053048592.1"/>
</dbReference>
<evidence type="ECO:0000256" key="3">
    <source>
        <dbReference type="ARBA" id="ARBA00022833"/>
    </source>
</evidence>
<dbReference type="PROSITE" id="PS51266">
    <property type="entry name" value="ZF_CHY"/>
    <property type="match status" value="1"/>
</dbReference>
<reference evidence="7 8" key="1">
    <citation type="journal article" date="2014" name="Genome Announc.">
        <title>Genome Sequence of the Microsporidian Species Nematocida sp1 Strain ERTm6 (ATCC PRA-372).</title>
        <authorList>
            <person name="Bakowski M.A."/>
            <person name="Priest M."/>
            <person name="Young S."/>
            <person name="Cuomo C.A."/>
            <person name="Troemel E.R."/>
        </authorList>
    </citation>
    <scope>NUCLEOTIDE SEQUENCE [LARGE SCALE GENOMIC DNA]</scope>
    <source>
        <strain evidence="7 8">ERTm6</strain>
    </source>
</reference>
<proteinExistence type="predicted"/>
<protein>
    <recommendedName>
        <fullName evidence="6">CHY-type domain-containing protein</fullName>
    </recommendedName>
</protein>
<evidence type="ECO:0000313" key="7">
    <source>
        <dbReference type="EMBL" id="KFG26797.1"/>
    </source>
</evidence>
<feature type="compositionally biased region" description="Basic and acidic residues" evidence="5">
    <location>
        <begin position="368"/>
        <end position="377"/>
    </location>
</feature>
<gene>
    <name evidence="7" type="ORF">NESG_00953</name>
</gene>
<evidence type="ECO:0000256" key="5">
    <source>
        <dbReference type="SAM" id="MobiDB-lite"/>
    </source>
</evidence>
<keyword evidence="8" id="KW-1185">Reference proteome</keyword>
<dbReference type="Proteomes" id="UP000054524">
    <property type="component" value="Unassembled WGS sequence"/>
</dbReference>
<comment type="caution">
    <text evidence="7">The sequence shown here is derived from an EMBL/GenBank/DDBJ whole genome shotgun (WGS) entry which is preliminary data.</text>
</comment>
<dbReference type="OrthoDB" id="10253329at2759"/>
<evidence type="ECO:0000256" key="2">
    <source>
        <dbReference type="ARBA" id="ARBA00022771"/>
    </source>
</evidence>
<dbReference type="InterPro" id="IPR037274">
    <property type="entry name" value="Znf_CHY_sf"/>
</dbReference>